<name>A0ABW7RQ68_9ACTN</name>
<evidence type="ECO:0000256" key="5">
    <source>
        <dbReference type="SAM" id="SignalP"/>
    </source>
</evidence>
<dbReference type="PANTHER" id="PTHR30532:SF28">
    <property type="entry name" value="PETROBACTIN-BINDING PROTEIN YCLQ"/>
    <property type="match status" value="1"/>
</dbReference>
<evidence type="ECO:0000313" key="8">
    <source>
        <dbReference type="Proteomes" id="UP001610990"/>
    </source>
</evidence>
<evidence type="ECO:0000313" key="7">
    <source>
        <dbReference type="EMBL" id="MFH8589947.1"/>
    </source>
</evidence>
<dbReference type="InterPro" id="IPR002491">
    <property type="entry name" value="ABC_transptr_periplasmic_BD"/>
</dbReference>
<feature type="chain" id="PRO_5046638053" evidence="5">
    <location>
        <begin position="25"/>
        <end position="332"/>
    </location>
</feature>
<keyword evidence="4 5" id="KW-0732">Signal</keyword>
<accession>A0ABW7RQ68</accession>
<dbReference type="PROSITE" id="PS51257">
    <property type="entry name" value="PROKAR_LIPOPROTEIN"/>
    <property type="match status" value="1"/>
</dbReference>
<dbReference type="RefSeq" id="WP_397676993.1">
    <property type="nucleotide sequence ID" value="NZ_JBIRGH010000038.1"/>
</dbReference>
<evidence type="ECO:0000256" key="1">
    <source>
        <dbReference type="ARBA" id="ARBA00004196"/>
    </source>
</evidence>
<proteinExistence type="inferred from homology"/>
<comment type="similarity">
    <text evidence="2">Belongs to the bacterial solute-binding protein 8 family.</text>
</comment>
<comment type="caution">
    <text evidence="7">The sequence shown here is derived from an EMBL/GenBank/DDBJ whole genome shotgun (WGS) entry which is preliminary data.</text>
</comment>
<dbReference type="PROSITE" id="PS50983">
    <property type="entry name" value="FE_B12_PBP"/>
    <property type="match status" value="1"/>
</dbReference>
<dbReference type="Proteomes" id="UP001610990">
    <property type="component" value="Unassembled WGS sequence"/>
</dbReference>
<dbReference type="PANTHER" id="PTHR30532">
    <property type="entry name" value="IRON III DICITRATE-BINDING PERIPLASMIC PROTEIN"/>
    <property type="match status" value="1"/>
</dbReference>
<keyword evidence="3" id="KW-0813">Transport</keyword>
<dbReference type="EMBL" id="JBIRGH010000038">
    <property type="protein sequence ID" value="MFH8589947.1"/>
    <property type="molecule type" value="Genomic_DNA"/>
</dbReference>
<sequence>MRSLRFRKSLAVTGTILCAGAALSACGGSGSDKTSDADKAKGQGSVTVATSKGEMTVPLKPARVVALDNTSFATLKAFGVKPVAVPKTLLPKEGFEDWKSDSSIGDAGSHREPKFEAINAAEPDLIVGGYRFSSHQDKLSKIAKTVDVAPSDEAKGGYVNSLKTQTETLGKIFGQEAKAKEIVAALDKAKDAAAAATKGEKVFLGVASAGKIDNGASRIGRLIEPLKLKNVLSAEGQDSNSVHNNSGLAPETVAQLNPDWMILMDRDAAVTDPGKETVAAKKLVDGMEAWEKTTFRKQGQVIYLPADFYVTEGAQSYTAAFDQVATAFTKAG</sequence>
<evidence type="ECO:0000259" key="6">
    <source>
        <dbReference type="PROSITE" id="PS50983"/>
    </source>
</evidence>
<evidence type="ECO:0000256" key="4">
    <source>
        <dbReference type="ARBA" id="ARBA00022729"/>
    </source>
</evidence>
<protein>
    <submittedName>
        <fullName evidence="7">ABC transporter substrate-binding protein</fullName>
    </submittedName>
</protein>
<dbReference type="InterPro" id="IPR051313">
    <property type="entry name" value="Bact_iron-sidero_bind"/>
</dbReference>
<dbReference type="Gene3D" id="3.40.50.1980">
    <property type="entry name" value="Nitrogenase molybdenum iron protein domain"/>
    <property type="match status" value="2"/>
</dbReference>
<evidence type="ECO:0000256" key="2">
    <source>
        <dbReference type="ARBA" id="ARBA00008814"/>
    </source>
</evidence>
<evidence type="ECO:0000256" key="3">
    <source>
        <dbReference type="ARBA" id="ARBA00022448"/>
    </source>
</evidence>
<feature type="signal peptide" evidence="5">
    <location>
        <begin position="1"/>
        <end position="24"/>
    </location>
</feature>
<gene>
    <name evidence="7" type="ORF">ACH4GP_37190</name>
</gene>
<dbReference type="Pfam" id="PF01497">
    <property type="entry name" value="Peripla_BP_2"/>
    <property type="match status" value="1"/>
</dbReference>
<organism evidence="7 8">
    <name type="scientific">Streptomyces celluloflavus</name>
    <dbReference type="NCBI Taxonomy" id="58344"/>
    <lineage>
        <taxon>Bacteria</taxon>
        <taxon>Bacillati</taxon>
        <taxon>Actinomycetota</taxon>
        <taxon>Actinomycetes</taxon>
        <taxon>Kitasatosporales</taxon>
        <taxon>Streptomycetaceae</taxon>
        <taxon>Streptomyces</taxon>
    </lineage>
</organism>
<feature type="domain" description="Fe/B12 periplasmic-binding" evidence="6">
    <location>
        <begin position="63"/>
        <end position="332"/>
    </location>
</feature>
<keyword evidence="8" id="KW-1185">Reference proteome</keyword>
<reference evidence="7 8" key="1">
    <citation type="submission" date="2024-10" db="EMBL/GenBank/DDBJ databases">
        <title>The Natural Products Discovery Center: Release of the First 8490 Sequenced Strains for Exploring Actinobacteria Biosynthetic Diversity.</title>
        <authorList>
            <person name="Kalkreuter E."/>
            <person name="Kautsar S.A."/>
            <person name="Yang D."/>
            <person name="Bader C.D."/>
            <person name="Teijaro C.N."/>
            <person name="Fluegel L."/>
            <person name="Davis C.M."/>
            <person name="Simpson J.R."/>
            <person name="Lauterbach L."/>
            <person name="Steele A.D."/>
            <person name="Gui C."/>
            <person name="Meng S."/>
            <person name="Li G."/>
            <person name="Viehrig K."/>
            <person name="Ye F."/>
            <person name="Su P."/>
            <person name="Kiefer A.F."/>
            <person name="Nichols A."/>
            <person name="Cepeda A.J."/>
            <person name="Yan W."/>
            <person name="Fan B."/>
            <person name="Jiang Y."/>
            <person name="Adhikari A."/>
            <person name="Zheng C.-J."/>
            <person name="Schuster L."/>
            <person name="Cowan T.M."/>
            <person name="Smanski M.J."/>
            <person name="Chevrette M.G."/>
            <person name="De Carvalho L.P.S."/>
            <person name="Shen B."/>
        </authorList>
    </citation>
    <scope>NUCLEOTIDE SEQUENCE [LARGE SCALE GENOMIC DNA]</scope>
    <source>
        <strain evidence="7 8">NPDC018013</strain>
    </source>
</reference>
<dbReference type="SUPFAM" id="SSF53807">
    <property type="entry name" value="Helical backbone' metal receptor"/>
    <property type="match status" value="1"/>
</dbReference>
<comment type="subcellular location">
    <subcellularLocation>
        <location evidence="1">Cell envelope</location>
    </subcellularLocation>
</comment>